<evidence type="ECO:0000313" key="5">
    <source>
        <dbReference type="Proteomes" id="UP001628156"/>
    </source>
</evidence>
<keyword evidence="3" id="KW-0732">Signal</keyword>
<proteinExistence type="predicted"/>
<keyword evidence="2" id="KW-1133">Transmembrane helix</keyword>
<evidence type="ECO:0000313" key="4">
    <source>
        <dbReference type="EMBL" id="GAB1221637.1"/>
    </source>
</evidence>
<feature type="compositionally biased region" description="Low complexity" evidence="1">
    <location>
        <begin position="1742"/>
        <end position="1780"/>
    </location>
</feature>
<gene>
    <name evidence="4" type="ORF">ENUP19_0083G0008</name>
</gene>
<name>A0ABQ0DFK3_9EUKA</name>
<evidence type="ECO:0000256" key="1">
    <source>
        <dbReference type="SAM" id="MobiDB-lite"/>
    </source>
</evidence>
<comment type="caution">
    <text evidence="4">The sequence shown here is derived from an EMBL/GenBank/DDBJ whole genome shotgun (WGS) entry which is preliminary data.</text>
</comment>
<feature type="signal peptide" evidence="3">
    <location>
        <begin position="1"/>
        <end position="20"/>
    </location>
</feature>
<dbReference type="PANTHER" id="PTHR14168:SF4">
    <property type="entry name" value="EPITHELIAL CELL ADHESION MOLECULE PRECURSOR"/>
    <property type="match status" value="1"/>
</dbReference>
<evidence type="ECO:0000256" key="3">
    <source>
        <dbReference type="SAM" id="SignalP"/>
    </source>
</evidence>
<keyword evidence="5" id="KW-1185">Reference proteome</keyword>
<evidence type="ECO:0000256" key="2">
    <source>
        <dbReference type="SAM" id="Phobius"/>
    </source>
</evidence>
<keyword evidence="2" id="KW-0472">Membrane</keyword>
<protein>
    <recommendedName>
        <fullName evidence="6">Serine-threonine-isoleucine rich protein</fullName>
    </recommendedName>
</protein>
<organism evidence="4 5">
    <name type="scientific">Entamoeba nuttalli</name>
    <dbReference type="NCBI Taxonomy" id="412467"/>
    <lineage>
        <taxon>Eukaryota</taxon>
        <taxon>Amoebozoa</taxon>
        <taxon>Evosea</taxon>
        <taxon>Archamoebae</taxon>
        <taxon>Mastigamoebida</taxon>
        <taxon>Entamoebidae</taxon>
        <taxon>Entamoeba</taxon>
    </lineage>
</organism>
<feature type="region of interest" description="Disordered" evidence="1">
    <location>
        <begin position="1731"/>
        <end position="1807"/>
    </location>
</feature>
<dbReference type="InterPro" id="IPR043406">
    <property type="entry name" value="EPCAM/Trop-2"/>
</dbReference>
<dbReference type="PANTHER" id="PTHR14168">
    <property type="entry name" value="TUMOR-ASSOCIATED CALCIUM SIGNAL TRANSDUCER"/>
    <property type="match status" value="1"/>
</dbReference>
<keyword evidence="2" id="KW-0812">Transmembrane</keyword>
<dbReference type="Proteomes" id="UP001628156">
    <property type="component" value="Unassembled WGS sequence"/>
</dbReference>
<accession>A0ABQ0DFK3</accession>
<evidence type="ECO:0008006" key="6">
    <source>
        <dbReference type="Google" id="ProtNLM"/>
    </source>
</evidence>
<dbReference type="EMBL" id="BAAFRS010000083">
    <property type="protein sequence ID" value="GAB1221637.1"/>
    <property type="molecule type" value="Genomic_DNA"/>
</dbReference>
<feature type="chain" id="PRO_5045903787" description="Serine-threonine-isoleucine rich protein" evidence="3">
    <location>
        <begin position="21"/>
        <end position="1807"/>
    </location>
</feature>
<sequence length="1807" mass="197439">MFIILLALFTFSSFSKECSCNTFMNLEQGCESVSVSSNCYLIVSTSSTLSLTSVGDSLGKVVVQNGATLTVKSMSGVQISNRGTLILQGAQSGKVFSSGIITISGSVSLDYISISSSAKGSINFNEQVNSEYNVIFKQAILSKGFTVSAPYKLTINKLGSDSSEEVKVTSAQFDITVLSYESDIIYYLYHNSLSFTAGNVLNKDTKNTIKCYQNTFSTLSGAAKSNAACPCSLSNDLCDLTISQSGSIGSGESHYNTLTIDGTEEITLKGNSDSILIISSLDLKTSITFDSFKKVIIYGQSSSSGSINISVKESVEEFSIFNSASTKIDTSANSFTIESVAKEVVGLNIHKGNVNILSDNKFKILVEEGSVTFKGSKFEDEEVTLNSGYLDITGVEISKSSTSTIKLGPNSYIKIKPNATTIDDKFIVTSLENNKDNLYLSCDLSYIRLSTNNEESCLCLYNDPINTYLNCGSFYSVGSGDLIIDEKDENVNNLITTKFTFGHDTLILGGTDFSSLVFSVLDMNGKSNVVIKSSLDSRFDLTISEFTNVPKYLTFENINLKLPTEFVFSDGQVLILKNSMVSFGHEQKFKRIEMDHRSSIKSNSGNINAEIIHFDFSGLNADVKEPLIELGTEYYLVVSKFINYVNSTSSDNHYLVITKNTDFKNYNGDVPNGLSLKCTNRALMYIKSADGISNNFKCSEIGLGVKQCVIKSTDIEGNSIDLSLPDSYENNIDQGCPCRHDISESADSCDVTFNSEGNDILFTSSKNEQTFSVMELHANSVNFQINKFIVNKLLLSSNVEFNTAGGVKITTLETSKNAKIVFHHQSTLGNTKIHSGSTLDIKCETDTFFEGNINVLDNSNKLKKDDGTTKEEASGIFNVEVDSELTIRNGSTIIVNSLMIHKNNETQSHITISKDSKIVFVNGAKLKYDMTVFTYKTIFDFDDVSQFDASHIEYSQTGDTHTCSALASISTSSNIDGNSKNSLDQNFFDVGCNPLKIILCPQSFVNNYACEGRIDCVFSSSSKSDTLSAGDSSSYENSGVNCPCGREDQQSSKYTSACSVSIPNTLSDKNITDFFGHFVDIRIDSSIFIFVTSSSVDVQNLILRGTVHFSKSESDTSETTGKITAGSIDVYTKQPTKVYFEIPSEVKSAKTKESSVLFSFHDETIFRLGNADNTTVGIEPGSSITLNLNGVPSDKSIELSLGTDMKDASLALMAKKPLRFTSDVIVNKLTLSRSQYSGEQDSSNIPFFLDVGDDHAFKVQSLSVVPLEVIKYPIVQASDIEYVYVGDFQKSLYLMDEFKSVLYYKGETSQRKDEIVCVLNYNNPVNGHVIYNDSDIYDYDLLSWNRRGCPCDGGQCTLKINDEIKPSVDNDTVAVFGINATALSTWEIDIDKNVELGEGKAVVDKMVVSNVKTLTFRRLTGSISLLNYVPKTVESGESVIPTCYDINVADVNSSFKVESIQTSNTAPYKPSGSETSYSASSSLTFMQNSASFSLTFDDEGVFFSSVVATDSKQVRLGSSESSSISSLIHTMKLIRSSIYFEKGQWDYEANTLDVELNSPQTFPIVFAPSSNVRFRDVQVIVHIPSISLNEPLYLFRVTSSDYIANNNITVVVTTDPIDTDNIKTTRKEDSSVEYEFVQVCSIYLAIVPKGYSIESCPNDPCGTNDAVLIQNITNDDVPTWVIVILVIVGVIIIIIIILFIVFIVVARMFLLRRKNNKVFDDDDNIFYQTAEETTEKDEGSNEESQSAESGSGSGSSSGSSSGAGSEELGSGSQSGSNSESEQLEESKKEDDSSSGSAPESSEEDDDD</sequence>
<feature type="transmembrane region" description="Helical" evidence="2">
    <location>
        <begin position="1680"/>
        <end position="1705"/>
    </location>
</feature>
<reference evidence="4 5" key="1">
    <citation type="journal article" date="2019" name="PLoS Negl. Trop. Dis.">
        <title>Whole genome sequencing of Entamoeba nuttalli reveals mammalian host-related molecular signatures and a novel octapeptide-repeat surface protein.</title>
        <authorList>
            <person name="Tanaka M."/>
            <person name="Makiuchi T."/>
            <person name="Komiyama T."/>
            <person name="Shiina T."/>
            <person name="Osaki K."/>
            <person name="Tachibana H."/>
        </authorList>
    </citation>
    <scope>NUCLEOTIDE SEQUENCE [LARGE SCALE GENOMIC DNA]</scope>
    <source>
        <strain evidence="4 5">P19-061405</strain>
    </source>
</reference>